<organism evidence="2 3">
    <name type="scientific">Wolfiporia cocos (strain MD-104)</name>
    <name type="common">Brown rot fungus</name>
    <dbReference type="NCBI Taxonomy" id="742152"/>
    <lineage>
        <taxon>Eukaryota</taxon>
        <taxon>Fungi</taxon>
        <taxon>Dikarya</taxon>
        <taxon>Basidiomycota</taxon>
        <taxon>Agaricomycotina</taxon>
        <taxon>Agaricomycetes</taxon>
        <taxon>Polyporales</taxon>
        <taxon>Phaeolaceae</taxon>
        <taxon>Wolfiporia</taxon>
    </lineage>
</organism>
<dbReference type="AlphaFoldDB" id="A0A2H3JJ54"/>
<proteinExistence type="predicted"/>
<dbReference type="Proteomes" id="UP000218811">
    <property type="component" value="Unassembled WGS sequence"/>
</dbReference>
<accession>A0A2H3JJ54</accession>
<protein>
    <submittedName>
        <fullName evidence="2">Uncharacterized protein</fullName>
    </submittedName>
</protein>
<feature type="compositionally biased region" description="Basic and acidic residues" evidence="1">
    <location>
        <begin position="104"/>
        <end position="127"/>
    </location>
</feature>
<evidence type="ECO:0000313" key="2">
    <source>
        <dbReference type="EMBL" id="PCH41891.1"/>
    </source>
</evidence>
<feature type="region of interest" description="Disordered" evidence="1">
    <location>
        <begin position="33"/>
        <end position="56"/>
    </location>
</feature>
<evidence type="ECO:0000256" key="1">
    <source>
        <dbReference type="SAM" id="MobiDB-lite"/>
    </source>
</evidence>
<name>A0A2H3JJ54_WOLCO</name>
<evidence type="ECO:0000313" key="3">
    <source>
        <dbReference type="Proteomes" id="UP000218811"/>
    </source>
</evidence>
<feature type="region of interest" description="Disordered" evidence="1">
    <location>
        <begin position="90"/>
        <end position="127"/>
    </location>
</feature>
<reference evidence="2 3" key="1">
    <citation type="journal article" date="2012" name="Science">
        <title>The Paleozoic origin of enzymatic lignin decomposition reconstructed from 31 fungal genomes.</title>
        <authorList>
            <person name="Floudas D."/>
            <person name="Binder M."/>
            <person name="Riley R."/>
            <person name="Barry K."/>
            <person name="Blanchette R.A."/>
            <person name="Henrissat B."/>
            <person name="Martinez A.T."/>
            <person name="Otillar R."/>
            <person name="Spatafora J.W."/>
            <person name="Yadav J.S."/>
            <person name="Aerts A."/>
            <person name="Benoit I."/>
            <person name="Boyd A."/>
            <person name="Carlson A."/>
            <person name="Copeland A."/>
            <person name="Coutinho P.M."/>
            <person name="de Vries R.P."/>
            <person name="Ferreira P."/>
            <person name="Findley K."/>
            <person name="Foster B."/>
            <person name="Gaskell J."/>
            <person name="Glotzer D."/>
            <person name="Gorecki P."/>
            <person name="Heitman J."/>
            <person name="Hesse C."/>
            <person name="Hori C."/>
            <person name="Igarashi K."/>
            <person name="Jurgens J.A."/>
            <person name="Kallen N."/>
            <person name="Kersten P."/>
            <person name="Kohler A."/>
            <person name="Kuees U."/>
            <person name="Kumar T.K.A."/>
            <person name="Kuo A."/>
            <person name="LaButti K."/>
            <person name="Larrondo L.F."/>
            <person name="Lindquist E."/>
            <person name="Ling A."/>
            <person name="Lombard V."/>
            <person name="Lucas S."/>
            <person name="Lundell T."/>
            <person name="Martin R."/>
            <person name="McLaughlin D.J."/>
            <person name="Morgenstern I."/>
            <person name="Morin E."/>
            <person name="Murat C."/>
            <person name="Nagy L.G."/>
            <person name="Nolan M."/>
            <person name="Ohm R.A."/>
            <person name="Patyshakuliyeva A."/>
            <person name="Rokas A."/>
            <person name="Ruiz-Duenas F.J."/>
            <person name="Sabat G."/>
            <person name="Salamov A."/>
            <person name="Samejima M."/>
            <person name="Schmutz J."/>
            <person name="Slot J.C."/>
            <person name="St John F."/>
            <person name="Stenlid J."/>
            <person name="Sun H."/>
            <person name="Sun S."/>
            <person name="Syed K."/>
            <person name="Tsang A."/>
            <person name="Wiebenga A."/>
            <person name="Young D."/>
            <person name="Pisabarro A."/>
            <person name="Eastwood D.C."/>
            <person name="Martin F."/>
            <person name="Cullen D."/>
            <person name="Grigoriev I.V."/>
            <person name="Hibbett D.S."/>
        </authorList>
    </citation>
    <scope>NUCLEOTIDE SEQUENCE [LARGE SCALE GENOMIC DNA]</scope>
    <source>
        <strain evidence="2 3">MD-104</strain>
    </source>
</reference>
<gene>
    <name evidence="2" type="ORF">WOLCODRAFT_143782</name>
</gene>
<dbReference type="EMBL" id="KB468124">
    <property type="protein sequence ID" value="PCH41891.1"/>
    <property type="molecule type" value="Genomic_DNA"/>
</dbReference>
<sequence length="127" mass="13576">MRAFVVPGGRAARTPCLSVVACPARPQPPCARPCHSHAVPADAQEAQPWPGRSTDGCARDAARRTCVVWVLACRRTRCIVGASGAYGHAHGASRMWRRGPGVADRPEEKGACETRAPHPQARGEFDL</sequence>
<keyword evidence="3" id="KW-1185">Reference proteome</keyword>